<dbReference type="AlphaFoldDB" id="A0A645HVK9"/>
<name>A0A645HVK9_9ZZZZ</name>
<proteinExistence type="predicted"/>
<organism evidence="1">
    <name type="scientific">bioreactor metagenome</name>
    <dbReference type="NCBI Taxonomy" id="1076179"/>
    <lineage>
        <taxon>unclassified sequences</taxon>
        <taxon>metagenomes</taxon>
        <taxon>ecological metagenomes</taxon>
    </lineage>
</organism>
<protein>
    <submittedName>
        <fullName evidence="1">Uncharacterized protein</fullName>
    </submittedName>
</protein>
<gene>
    <name evidence="1" type="ORF">SDC9_187740</name>
</gene>
<reference evidence="1" key="1">
    <citation type="submission" date="2019-08" db="EMBL/GenBank/DDBJ databases">
        <authorList>
            <person name="Kucharzyk K."/>
            <person name="Murdoch R.W."/>
            <person name="Higgins S."/>
            <person name="Loffler F."/>
        </authorList>
    </citation>
    <scope>NUCLEOTIDE SEQUENCE</scope>
</reference>
<comment type="caution">
    <text evidence="1">The sequence shown here is derived from an EMBL/GenBank/DDBJ whole genome shotgun (WGS) entry which is preliminary data.</text>
</comment>
<evidence type="ECO:0000313" key="1">
    <source>
        <dbReference type="EMBL" id="MPN40204.1"/>
    </source>
</evidence>
<dbReference type="EMBL" id="VSSQ01096452">
    <property type="protein sequence ID" value="MPN40204.1"/>
    <property type="molecule type" value="Genomic_DNA"/>
</dbReference>
<sequence length="135" mass="15048">MGRDDFGGARLDDREESLGLLDGFGAVGRLQADALSMPVDLIAVVIDSSGPFGVNRSDVETQTFLSHGWEAFHFVRSITKINFQEPSVNFRRVPNGFTWLPLLHSQGAFSISTVRQSANKKINFFSVWHLDMALY</sequence>
<accession>A0A645HVK9</accession>